<keyword evidence="3" id="KW-1185">Reference proteome</keyword>
<organism evidence="2 3">
    <name type="scientific">Chitinophaga eiseniae</name>
    <dbReference type="NCBI Taxonomy" id="634771"/>
    <lineage>
        <taxon>Bacteria</taxon>
        <taxon>Pseudomonadati</taxon>
        <taxon>Bacteroidota</taxon>
        <taxon>Chitinophagia</taxon>
        <taxon>Chitinophagales</taxon>
        <taxon>Chitinophagaceae</taxon>
        <taxon>Chitinophaga</taxon>
    </lineage>
</organism>
<dbReference type="InterPro" id="IPR026341">
    <property type="entry name" value="T9SS_type_B"/>
</dbReference>
<sequence length="4299" mass="458959">MKRLLTFLYLLTGLIFLGKGAEAQSEPSTGTPFMNLPDTTCWKSFASMNAFYWKSSNTPDSATWTITPGGSSITVLYSSDNTNKLVRQKPDPTYKRNALTIKFNDIGQYTVSVALWYNGVKSVVTKKIYSKDCSILPCQGKNTGLGDFKEDFGNFKNGATTSKSSSYVTGYVYNPLPLASPYTMDDNSYTVFWNTQVRSEWVSMTDHTGSTVDSVGGMLIANSSYDARSFFTRDNVPVCPGSLYNFSAWFLNVNGIKVFNSSCINGNWDGYHYAGVSFLIINTKGGAPSSTWDTLARFKTFDVSMNLSGPQWQMYGGGFKTPGGVTSVRLEIVNDRPGGCGNDIAVDDISFAYCSPYIYSYIDGKLGLRADSLCDGAPVTMKASYSPNGWQPDGTYDATKDYFKNPQYQWFSSNDGVTWDTLHDGSGISGTMTSSVVFAPGALKGDPNQIVTKYYRVNILEKGNLGNCAAPSEYTKITILPKPKVTVSSGRICIGDSVVMTANGGYSEYEWQVNPVVTGPIMTVYPTVTSTYSAIGIADYGWDAVKMEQRQCRDTGSAQVIVDAQPVTKISGGPTDICLGQQIKLNVTNSGAPPDSLAWSWKYNTTSIGNPNDVSITHIPSAVGTQNYSVLLTNKTCTAVDTFKVNVRSLPKADTAITYKQCNIPDFAVTRTALPTSPSDQQGKWLVYRDTQNNTSGITFTNPTSNNTTVKGIPTGDTVTVIWVITNKSLAACTDTSWVTLINTKPLTPSVAGASQAQCGINLFQLGANKPGPGEKGRWTLGTGTTAAMVTIDDSTAYNAKATIIAAAPQTVQLIWTISNGVCSNPTSSVVKLTLKNPPAVNITAAAVCNTVAFFTINYSGLTDTIKSYEIVAAPTRPMPNFTKVTGTWPVGSASGTSNINLPANTPAGVYDFILTGKVDTLHGCTVSVPFSLSVEKPSTNPTAVTASTTSLCVKGDVTLTVVGGSLGMDSTKTPATWKWYTGACPGTPGSTRVYPTSSNTDSSIVTFKNVTATTTYYVMAPSAGPCGNTTCASVTVTVYAQPNNANASTDQAECERKTAFQLNGNTPTPATAIGIWTSTNPRVTIYSATQANATVLVPVGDTASLIWTISNGPCKSTTDTVFITNYKKPVAQDAGTNKAACNQTSFTMDAIAPTELGAYGTWTYLPATASVIITDKNNPTTTVTVPADSTILFTWTISNPKCSADNIDTVRIYSYKKPIMRDAGSTKAACDQTTFTMDATAPTELGAYGTWSFTPATASVTIVNANDPKTSVTVPADSSILFTWTIKNPKCSADQADTVRITSYKKPVMRDAGSYKAACDQTTFTMDATAPTELGAYGTWSFTPATASVTIANANDPKTSVTVPADSSILFTWTIKNPKCSADQADTVSITSYKKPIMRDAGSYKAACDQTTFTMDATAPTELGASGTWTFVPATASVKITDIHDPKTTVTVPADSTILFTWKIANPKCSADNADTVSITSYKKPIMRDAGSYKAACDQTTFTMDATAPTELGATGTWTFVPVTASVKITDIHDPKTTVTVPADSTILFTWSISNPKCKADNADTVSITSYKKPIMRDAGSYKAACDQTIFTMDATAPTELGATGTWYFIPATASVKITDIHDPKTTVTVPADSTILFTWKIANPKCSADNADTVSITSYKKPIMRDAGSYKAACDQTTFTMDATAPTELGATGTWTFVPVTASVKITDIHDPKTTVTVPADSTILFTWSISNPKCKADNADTVSITSYKKPIMRDAGSYKAACDQTIFTMDATAPTELGATGTWYFIPATASVKITDIHDPKTTVTVPADSTILFTWKIANPKCSADNADTVSITSYKKPIMRDAGSYKAACDQTTFTMDATAPTELGATGTWTFVPATASVKITNIHDPKTTVTVPADSTILFTWKIANPKCSADNADTVSITSYKKPIMRDAGSYKAACDQTTFTMDATAPTELEATGTWYFTPATASVKITNIHDPKTTVTVPADSTILFTWKIANPKCSADNADTVSITSYKKPIMRDAGSYKAACDQTTFTMDATAPTELGATGTWTFVPATASVKITDIHDPKTIVTVPADSTILFTWKIANPKCSADNADTVSITSYKKPIMRDAGSYKAACDQTTFTMDATAPTELGATGTWTFVPVTASVKITDIHDPKTIVTVPADSTILFTWSISNPKCKADNADTVSITSYKKPIMRDAGSYKAACDQTTFTMDATAPTELGASGTWYFTPATASVKITDIHDPKTIVTVPADSTILFTWKIANPKCSADNADTVSITSYKKPIMRDAGSYKAACDQTTFTMDATAPTELGASGTWYFTPATASVKITNIHDPKTTVTVPADSTILFTWKIANPKCSADNADTVSITSYKKPIMRDAGSYKAACDQTTFTMDATAPTELGATGTWYFTPATASVKITNIHDPKTTVTVPADSTILFTWKIANPKCSADNADTVSITSYKKPIMRDAGSYKAACDQTTFTMDATAPTELGATGTWYFTPATASVKITNIHDPKTTVTVPADSTILFTWKIANPKCSADNADTVSITSYKKPIMRDAGSYKAACDQTTFTMDATAPTELGATGTWYFTPATASVKITDIHNPKTIVTVPADSTILFTWKIANPKCSADNADTVRITSYKKPIMRNAGTDKIGCEQTTFTMNATAPTELGAIGTWTFLPATANVKMTNVNDPKTSVTVPIDTVIHFIWTISNPKCAADKSDTVDITSYKKPIAAKAGPDQENCNDVTFKMNGNQPTGLNVKGTWTYPASTAGVNILNPNQYNTTVTVAAGMSVKLVWTISNGTCAATTDTVLLTNYATANKANAGPDQMICNNTGDFIMQANTPGVPTAKGTWTDISRIPGRAIIKSPNSPTTAVTVPVGDTVVLQWAIANGVCDTTFSRVTIINYKAAITANAGPDQEKCNTAADFIMKASQPGSSSATGTWTDISRIPGRATIKAPNDPLTAVTVPIGDTVILKWTVTNGTCTSTSSIVTLINYKKADDANAGPDQEMCNNTGDFKMAADPVSVPSAKGFWSIVKGNAVIKSINSPTSLVNINVGDTVTLRWTVTNGVCSASWDDVTLINYRMPVTANAGTNQEHCDDATFKMNASDPGVTGAKGTWVVTSNNASLIQISDINLRTATVTVPAGETAQLTWVVSNGVCAATSSSVTLINRKPILGNNITADQTVCITETPMAIRSNALSGGNGAYTYQWQQSTTSATGPFVNIPGATSDTYQPGTLAANTWYRRIVASGACIDNISNAVKITVITINPIVTSTPPAITTECEKGKDYTTLFGTPVFSHAPYDDEKLTITYNDATVVTSPCLSTITRTWAATDRCGRSVSASQTITIQDTKAPVFTTPAPADTTVDCDKVPAKTDLKANDGCAGEIIIPVVEVRQDIPGNCTNNYLLIRTWTAKDACNTGVTLKQVITVKDMTAPVFDMAAPKDTTVDCDKIPAGFNLTAKDNCTPGVITVTPKDSIARDINNCNSNYLIYRKWTAFDQCGNASAVQQIIHVQDTTKPVFSMPAPKDTVVDCDKVPAWPAITASDNCTANVQVFTTSKTVKLPGNCAGNYQEIRYWTATDDCGNKSVMQQTITVQDTTKPVFTVKPPADTTVSCDNIPAPATDVTVTDNCSTIGNGLTVSRRVTVETIPGACASNYRIIRTWIAKDACGNTSTITQVVTVKDTTRPVIMPAPADVVIYCQDKIPAPPVLTATDNCDNSFPKNAIYSEDPYVADICNGYTIVRRWTIMDACGNKANDVTQRVIVKPCAKPQLEATLPSNCSDNGRIALHKVGDVYMPTYTLVAVTPANAVTGLPRTQNNNVFNLNGATSASFIITDGRTGCSSDTVTYNINYIQKPMVNLGSDTTICGGNSLVLDAGAANFAYKIQWSTGATTQRININQAGTYWVNVSNGECATTDTIHVGLIPTPLVSIPDTTICRGQSVKLDAYVDGASYLWSNGSTASSILVSTQEQFWVKVMKSACITIDTIKVSVNPPPDISLSRDTAICPDQSIMLTVNSNGGRIQWQTGETSNSIVVNKPGGYWVAVSRDNCVVRDTVNVRMKPALMMDLGPDRNICPGGTITLDGTNPDAISYLWNDGDPNPVKQITQAGKYKLAVMDKYCQRVFMDSVAVNITGLPTVNLGRDTVMCVGETLVLRAMGTGISGVRWDNGSSASSLSVTNGGTYTVTVFNDCGSATDDITVNFTQCEPKPTIPNAFSPNGDGRNDVFRPVVRGQMFEYELRIFNRWGEMIFMTSDNHKGWDGKYKGVPVDVGTYVWWLTYKKVAGGNANVLKGEVTVVR</sequence>
<dbReference type="Pfam" id="PF13585">
    <property type="entry name" value="CHU_C"/>
    <property type="match status" value="1"/>
</dbReference>
<gene>
    <name evidence="2" type="ORF">HGH91_03970</name>
</gene>
<protein>
    <submittedName>
        <fullName evidence="2">Gliding motility-associated C-terminal domain-containing protein</fullName>
    </submittedName>
</protein>
<keyword evidence="1" id="KW-0732">Signal</keyword>
<dbReference type="NCBIfam" id="TIGR04131">
    <property type="entry name" value="Bac_Flav_CTERM"/>
    <property type="match status" value="1"/>
</dbReference>
<accession>A0A847SK50</accession>
<comment type="caution">
    <text evidence="2">The sequence shown here is derived from an EMBL/GenBank/DDBJ whole genome shotgun (WGS) entry which is preliminary data.</text>
</comment>
<name>A0A847SK50_9BACT</name>
<evidence type="ECO:0000313" key="3">
    <source>
        <dbReference type="Proteomes" id="UP000552864"/>
    </source>
</evidence>
<proteinExistence type="predicted"/>
<reference evidence="2 3" key="1">
    <citation type="submission" date="2020-04" db="EMBL/GenBank/DDBJ databases">
        <authorList>
            <person name="Yin C."/>
        </authorList>
    </citation>
    <scope>NUCLEOTIDE SEQUENCE [LARGE SCALE GENOMIC DNA]</scope>
    <source>
        <strain evidence="2 3">Ak56</strain>
    </source>
</reference>
<dbReference type="EMBL" id="JABAHZ010000001">
    <property type="protein sequence ID" value="NLR77766.1"/>
    <property type="molecule type" value="Genomic_DNA"/>
</dbReference>
<dbReference type="Proteomes" id="UP000552864">
    <property type="component" value="Unassembled WGS sequence"/>
</dbReference>
<dbReference type="RefSeq" id="WP_168737142.1">
    <property type="nucleotide sequence ID" value="NZ_JABAHZ010000001.1"/>
</dbReference>
<feature type="signal peptide" evidence="1">
    <location>
        <begin position="1"/>
        <end position="23"/>
    </location>
</feature>
<feature type="chain" id="PRO_5032511991" evidence="1">
    <location>
        <begin position="24"/>
        <end position="4299"/>
    </location>
</feature>
<evidence type="ECO:0000256" key="1">
    <source>
        <dbReference type="SAM" id="SignalP"/>
    </source>
</evidence>
<evidence type="ECO:0000313" key="2">
    <source>
        <dbReference type="EMBL" id="NLR77766.1"/>
    </source>
</evidence>